<dbReference type="InterPro" id="IPR008276">
    <property type="entry name" value="C_nuclsd_transpt"/>
</dbReference>
<evidence type="ECO:0000313" key="3">
    <source>
        <dbReference type="EMBL" id="VDO80705.1"/>
    </source>
</evidence>
<evidence type="ECO:0000313" key="4">
    <source>
        <dbReference type="Proteomes" id="UP000270296"/>
    </source>
</evidence>
<dbReference type="Proteomes" id="UP000270296">
    <property type="component" value="Unassembled WGS sequence"/>
</dbReference>
<protein>
    <submittedName>
        <fullName evidence="5">Transmembrane protein 72</fullName>
    </submittedName>
</protein>
<evidence type="ECO:0000313" key="5">
    <source>
        <dbReference type="WBParaSite" id="SBAD_0000021401-mRNA-1"/>
    </source>
</evidence>
<feature type="transmembrane region" description="Helical" evidence="2">
    <location>
        <begin position="193"/>
        <end position="215"/>
    </location>
</feature>
<name>A0A183I9A7_9BILA</name>
<dbReference type="GO" id="GO:0005886">
    <property type="term" value="C:plasma membrane"/>
    <property type="evidence" value="ECO:0007669"/>
    <property type="project" value="TreeGrafter"/>
</dbReference>
<dbReference type="EMBL" id="UZAM01000361">
    <property type="protein sequence ID" value="VDO80705.1"/>
    <property type="molecule type" value="Genomic_DNA"/>
</dbReference>
<dbReference type="PANTHER" id="PTHR10590:SF4">
    <property type="entry name" value="SOLUTE CARRIER FAMILY 28 MEMBER 3"/>
    <property type="match status" value="1"/>
</dbReference>
<keyword evidence="2" id="KW-1133">Transmembrane helix</keyword>
<feature type="transmembrane region" description="Helical" evidence="2">
    <location>
        <begin position="120"/>
        <end position="142"/>
    </location>
</feature>
<keyword evidence="4" id="KW-1185">Reference proteome</keyword>
<dbReference type="PANTHER" id="PTHR10590">
    <property type="entry name" value="SODIUM/NUCLEOSIDE COTRANSPORTER"/>
    <property type="match status" value="1"/>
</dbReference>
<feature type="transmembrane region" description="Helical" evidence="2">
    <location>
        <begin position="221"/>
        <end position="238"/>
    </location>
</feature>
<dbReference type="GO" id="GO:0005415">
    <property type="term" value="F:nucleoside:sodium symporter activity"/>
    <property type="evidence" value="ECO:0007669"/>
    <property type="project" value="TreeGrafter"/>
</dbReference>
<feature type="transmembrane region" description="Helical" evidence="2">
    <location>
        <begin position="148"/>
        <end position="173"/>
    </location>
</feature>
<keyword evidence="2" id="KW-0812">Transmembrane</keyword>
<organism evidence="5">
    <name type="scientific">Soboliphyme baturini</name>
    <dbReference type="NCBI Taxonomy" id="241478"/>
    <lineage>
        <taxon>Eukaryota</taxon>
        <taxon>Metazoa</taxon>
        <taxon>Ecdysozoa</taxon>
        <taxon>Nematoda</taxon>
        <taxon>Enoplea</taxon>
        <taxon>Dorylaimia</taxon>
        <taxon>Dioctophymatida</taxon>
        <taxon>Dioctophymatoidea</taxon>
        <taxon>Soboliphymatidae</taxon>
        <taxon>Soboliphyme</taxon>
    </lineage>
</organism>
<reference evidence="5" key="1">
    <citation type="submission" date="2016-06" db="UniProtKB">
        <authorList>
            <consortium name="WormBaseParasite"/>
        </authorList>
    </citation>
    <scope>IDENTIFICATION</scope>
</reference>
<evidence type="ECO:0000256" key="1">
    <source>
        <dbReference type="SAM" id="MobiDB-lite"/>
    </source>
</evidence>
<feature type="region of interest" description="Disordered" evidence="1">
    <location>
        <begin position="1"/>
        <end position="53"/>
    </location>
</feature>
<keyword evidence="2" id="KW-0472">Membrane</keyword>
<dbReference type="WBParaSite" id="SBAD_0000021401-mRNA-1">
    <property type="protein sequence ID" value="SBAD_0000021401-mRNA-1"/>
    <property type="gene ID" value="SBAD_0000021401"/>
</dbReference>
<proteinExistence type="predicted"/>
<reference evidence="3 4" key="2">
    <citation type="submission" date="2018-11" db="EMBL/GenBank/DDBJ databases">
        <authorList>
            <consortium name="Pathogen Informatics"/>
        </authorList>
    </citation>
    <scope>NUCLEOTIDE SEQUENCE [LARGE SCALE GENOMIC DNA]</scope>
</reference>
<gene>
    <name evidence="3" type="ORF">SBAD_LOCUS201</name>
</gene>
<accession>A0A183I9A7</accession>
<dbReference type="AlphaFoldDB" id="A0A183I9A7"/>
<sequence length="266" mass="30112">MFIEQSIKAVKSGKSERTHKRRAGVMTTEKGAENRGFEDDTAAVEETNGQPTDQVTRDRKAAVDGQVELQDMPVPTSTQEAKIDDDLHAAAEEHRCTGWIGRCQSVCSGFSSRHQLCLSWIRTSTLLVLFHAYFVVAVVHDFEKAKTLVVLTVLGWVGVFYIKVFKVYCVPYLEKILLSPLRKRVYQIWGRKWFRMMIYCCLAAALIACVLGITAPNWERLTPVCGLVVFVLFLFLFSKSRSKVRSSKPESTDNGHFFGIEEFTDD</sequence>
<evidence type="ECO:0000256" key="2">
    <source>
        <dbReference type="SAM" id="Phobius"/>
    </source>
</evidence>